<dbReference type="InterPro" id="IPR038610">
    <property type="entry name" value="FliK-like_C_sf"/>
</dbReference>
<feature type="compositionally biased region" description="Basic and acidic residues" evidence="2">
    <location>
        <begin position="42"/>
        <end position="56"/>
    </location>
</feature>
<keyword evidence="1" id="KW-0175">Coiled coil</keyword>
<evidence type="ECO:0000313" key="5">
    <source>
        <dbReference type="Proteomes" id="UP000199230"/>
    </source>
</evidence>
<dbReference type="InterPro" id="IPR021136">
    <property type="entry name" value="Flagellar_hook_control-like_C"/>
</dbReference>
<evidence type="ECO:0000313" key="4">
    <source>
        <dbReference type="EMBL" id="SDY91632.1"/>
    </source>
</evidence>
<dbReference type="Pfam" id="PF02120">
    <property type="entry name" value="Flg_hook"/>
    <property type="match status" value="1"/>
</dbReference>
<dbReference type="OrthoDB" id="1957735at2"/>
<dbReference type="EMBL" id="FNPV01000005">
    <property type="protein sequence ID" value="SDY91632.1"/>
    <property type="molecule type" value="Genomic_DNA"/>
</dbReference>
<feature type="compositionally biased region" description="Basic and acidic residues" evidence="2">
    <location>
        <begin position="15"/>
        <end position="32"/>
    </location>
</feature>
<feature type="domain" description="Flagellar hook-length control protein-like C-terminal" evidence="3">
    <location>
        <begin position="336"/>
        <end position="409"/>
    </location>
</feature>
<dbReference type="AlphaFoldDB" id="A0A1H3NRV9"/>
<evidence type="ECO:0000256" key="1">
    <source>
        <dbReference type="SAM" id="Coils"/>
    </source>
</evidence>
<protein>
    <submittedName>
        <fullName evidence="4">Hook-length control protein FliK</fullName>
    </submittedName>
</protein>
<keyword evidence="5" id="KW-1185">Reference proteome</keyword>
<evidence type="ECO:0000259" key="3">
    <source>
        <dbReference type="Pfam" id="PF02120"/>
    </source>
</evidence>
<accession>A0A1H3NRV9</accession>
<feature type="region of interest" description="Disordered" evidence="2">
    <location>
        <begin position="15"/>
        <end position="64"/>
    </location>
</feature>
<gene>
    <name evidence="4" type="ORF">SAMN05192546_105257</name>
</gene>
<sequence length="465" mass="52806">MDIVMSEQFQFAARTRDARTFPETQKTEKNSFGERFQQIQRSRSDSRLRNQERSADKNVAASKRSVESKEKKLKSLTEKDLKELAKTFDALWHESLEETDLTTLLGMLDDEQLSKLLELMDQDFSETAILFTEMLALFQNHEVIGEKPEIEALEKLLMLFSEKLENLTISVESEEINSGVKDFLQSLSDQINTIQDQLASENTDKAKLLSLLNDKGIKKEDAKDSSESKEKGKEGSFALEKGKEATIQQVVSNEQGMRPDKGSDNTKGEEGRLNMAEKITVTSDVKLDPEVIMPFQEIEALLEKNLQLVEEMKTERSELHQQVVEDMVANISMIHEKGESRVHMQLIPEHLGKLIIQLTNQDGNMTARIFAETSYARDMIENNFDQLKESLTAKGVNITQLEVYVGKDPEAYEKQREFQHQMNKGKRKKASIQDNESVGQTLGRINSSVIASNPYLSVEGFDQLG</sequence>
<evidence type="ECO:0000256" key="2">
    <source>
        <dbReference type="SAM" id="MobiDB-lite"/>
    </source>
</evidence>
<dbReference type="CDD" id="cd17470">
    <property type="entry name" value="T3SS_Flik_C"/>
    <property type="match status" value="1"/>
</dbReference>
<proteinExistence type="predicted"/>
<dbReference type="STRING" id="159292.SAMN05192546_105257"/>
<organism evidence="4 5">
    <name type="scientific">Tindallia californiensis</name>
    <dbReference type="NCBI Taxonomy" id="159292"/>
    <lineage>
        <taxon>Bacteria</taxon>
        <taxon>Bacillati</taxon>
        <taxon>Bacillota</taxon>
        <taxon>Clostridia</taxon>
        <taxon>Peptostreptococcales</taxon>
        <taxon>Tindalliaceae</taxon>
        <taxon>Tindallia</taxon>
    </lineage>
</organism>
<dbReference type="Gene3D" id="3.30.750.140">
    <property type="match status" value="1"/>
</dbReference>
<name>A0A1H3NRV9_9FIRM</name>
<dbReference type="RefSeq" id="WP_093313469.1">
    <property type="nucleotide sequence ID" value="NZ_FNPV01000005.1"/>
</dbReference>
<feature type="coiled-coil region" evidence="1">
    <location>
        <begin position="150"/>
        <end position="204"/>
    </location>
</feature>
<dbReference type="Proteomes" id="UP000199230">
    <property type="component" value="Unassembled WGS sequence"/>
</dbReference>
<reference evidence="4 5" key="1">
    <citation type="submission" date="2016-10" db="EMBL/GenBank/DDBJ databases">
        <authorList>
            <person name="de Groot N.N."/>
        </authorList>
    </citation>
    <scope>NUCLEOTIDE SEQUENCE [LARGE SCALE GENOMIC DNA]</scope>
    <source>
        <strain evidence="4 5">APO</strain>
    </source>
</reference>